<gene>
    <name evidence="1" type="ORF">ACFQ1U_00245</name>
</gene>
<sequence length="93" mass="10977">MAIEEKLTDFLNQIDRKREFTDYTMTELQKIAEKSIKLISEMNPKSKSLVELKKAIDLSNKYHKDKEYKSVDNIMDVLRATKFGIEEFIESEL</sequence>
<organism evidence="1 2">
    <name type="scientific">Tenacibaculum geojense</name>
    <dbReference type="NCBI Taxonomy" id="915352"/>
    <lineage>
        <taxon>Bacteria</taxon>
        <taxon>Pseudomonadati</taxon>
        <taxon>Bacteroidota</taxon>
        <taxon>Flavobacteriia</taxon>
        <taxon>Flavobacteriales</taxon>
        <taxon>Flavobacteriaceae</taxon>
        <taxon>Tenacibaculum</taxon>
    </lineage>
</organism>
<reference evidence="2" key="1">
    <citation type="journal article" date="2019" name="Int. J. Syst. Evol. Microbiol.">
        <title>The Global Catalogue of Microorganisms (GCM) 10K type strain sequencing project: providing services to taxonomists for standard genome sequencing and annotation.</title>
        <authorList>
            <consortium name="The Broad Institute Genomics Platform"/>
            <consortium name="The Broad Institute Genome Sequencing Center for Infectious Disease"/>
            <person name="Wu L."/>
            <person name="Ma J."/>
        </authorList>
    </citation>
    <scope>NUCLEOTIDE SEQUENCE [LARGE SCALE GENOMIC DNA]</scope>
    <source>
        <strain evidence="2">CCUG 60527</strain>
    </source>
</reference>
<accession>A0ABW3JQR3</accession>
<evidence type="ECO:0000313" key="1">
    <source>
        <dbReference type="EMBL" id="MFD0991622.1"/>
    </source>
</evidence>
<evidence type="ECO:0000313" key="2">
    <source>
        <dbReference type="Proteomes" id="UP001597062"/>
    </source>
</evidence>
<dbReference type="Proteomes" id="UP001597062">
    <property type="component" value="Unassembled WGS sequence"/>
</dbReference>
<protein>
    <submittedName>
        <fullName evidence="1">Uncharacterized protein</fullName>
    </submittedName>
</protein>
<proteinExistence type="predicted"/>
<name>A0ABW3JQR3_9FLAO</name>
<dbReference type="RefSeq" id="WP_386104103.1">
    <property type="nucleotide sequence ID" value="NZ_JBHTJR010000002.1"/>
</dbReference>
<keyword evidence="2" id="KW-1185">Reference proteome</keyword>
<comment type="caution">
    <text evidence="1">The sequence shown here is derived from an EMBL/GenBank/DDBJ whole genome shotgun (WGS) entry which is preliminary data.</text>
</comment>
<dbReference type="EMBL" id="JBHTJR010000002">
    <property type="protein sequence ID" value="MFD0991622.1"/>
    <property type="molecule type" value="Genomic_DNA"/>
</dbReference>